<evidence type="ECO:0000256" key="7">
    <source>
        <dbReference type="ARBA" id="ARBA00022723"/>
    </source>
</evidence>
<evidence type="ECO:0000256" key="8">
    <source>
        <dbReference type="ARBA" id="ARBA00022801"/>
    </source>
</evidence>
<dbReference type="PANTHER" id="PTHR12849:SF0">
    <property type="entry name" value="LARIAT DEBRANCHING ENZYME"/>
    <property type="match status" value="1"/>
</dbReference>
<feature type="region of interest" description="Disordered" evidence="13">
    <location>
        <begin position="253"/>
        <end position="290"/>
    </location>
</feature>
<evidence type="ECO:0000256" key="6">
    <source>
        <dbReference type="ARBA" id="ARBA00022664"/>
    </source>
</evidence>
<dbReference type="InterPro" id="IPR007708">
    <property type="entry name" value="DBR1_C"/>
</dbReference>
<dbReference type="GO" id="GO:0005634">
    <property type="term" value="C:nucleus"/>
    <property type="evidence" value="ECO:0007669"/>
    <property type="project" value="UniProtKB-SubCell"/>
</dbReference>
<evidence type="ECO:0000256" key="10">
    <source>
        <dbReference type="ARBA" id="ARBA00023004"/>
    </source>
</evidence>
<dbReference type="SUPFAM" id="SSF56300">
    <property type="entry name" value="Metallo-dependent phosphatases"/>
    <property type="match status" value="1"/>
</dbReference>
<keyword evidence="8" id="KW-0378">Hydrolase</keyword>
<dbReference type="InterPro" id="IPR004843">
    <property type="entry name" value="Calcineurin-like_PHP"/>
</dbReference>
<comment type="caution">
    <text evidence="15">The sequence shown here is derived from an EMBL/GenBank/DDBJ whole genome shotgun (WGS) entry which is preliminary data.</text>
</comment>
<comment type="cofactor">
    <cofactor evidence="3">
        <name>Fe(2+)</name>
        <dbReference type="ChEBI" id="CHEBI:29033"/>
    </cofactor>
</comment>
<keyword evidence="12" id="KW-0539">Nucleus</keyword>
<keyword evidence="16" id="KW-1185">Reference proteome</keyword>
<evidence type="ECO:0000256" key="4">
    <source>
        <dbReference type="ARBA" id="ARBA00004123"/>
    </source>
</evidence>
<dbReference type="GO" id="GO:0008419">
    <property type="term" value="F:RNA lariat debranching enzyme activity"/>
    <property type="evidence" value="ECO:0007669"/>
    <property type="project" value="UniProtKB-ARBA"/>
</dbReference>
<dbReference type="InterPro" id="IPR041816">
    <property type="entry name" value="Dbr1_N"/>
</dbReference>
<keyword evidence="10" id="KW-0408">Iron</keyword>
<organism evidence="15 16">
    <name type="scientific">Sphaceloma murrayae</name>
    <dbReference type="NCBI Taxonomy" id="2082308"/>
    <lineage>
        <taxon>Eukaryota</taxon>
        <taxon>Fungi</taxon>
        <taxon>Dikarya</taxon>
        <taxon>Ascomycota</taxon>
        <taxon>Pezizomycotina</taxon>
        <taxon>Dothideomycetes</taxon>
        <taxon>Dothideomycetidae</taxon>
        <taxon>Myriangiales</taxon>
        <taxon>Elsinoaceae</taxon>
        <taxon>Sphaceloma</taxon>
    </lineage>
</organism>
<dbReference type="Proteomes" id="UP000243797">
    <property type="component" value="Unassembled WGS sequence"/>
</dbReference>
<evidence type="ECO:0000256" key="1">
    <source>
        <dbReference type="ARBA" id="ARBA00001936"/>
    </source>
</evidence>
<dbReference type="OrthoDB" id="407609at2759"/>
<comment type="subcellular location">
    <subcellularLocation>
        <location evidence="4">Nucleus</location>
    </subcellularLocation>
</comment>
<feature type="compositionally biased region" description="Basic residues" evidence="13">
    <location>
        <begin position="551"/>
        <end position="564"/>
    </location>
</feature>
<evidence type="ECO:0000256" key="13">
    <source>
        <dbReference type="SAM" id="MobiDB-lite"/>
    </source>
</evidence>
<keyword evidence="11" id="KW-0464">Manganese</keyword>
<dbReference type="GO" id="GO:0046872">
    <property type="term" value="F:metal ion binding"/>
    <property type="evidence" value="ECO:0007669"/>
    <property type="project" value="UniProtKB-KW"/>
</dbReference>
<dbReference type="FunCoup" id="A0A2K1QIL3">
    <property type="interactions" value="648"/>
</dbReference>
<dbReference type="STRING" id="2082308.A0A2K1QIL3"/>
<evidence type="ECO:0000256" key="9">
    <source>
        <dbReference type="ARBA" id="ARBA00022833"/>
    </source>
</evidence>
<dbReference type="EMBL" id="NKHZ01000082">
    <property type="protein sequence ID" value="PNS14730.1"/>
    <property type="molecule type" value="Genomic_DNA"/>
</dbReference>
<reference evidence="15 16" key="1">
    <citation type="submission" date="2017-06" db="EMBL/GenBank/DDBJ databases">
        <title>Draft genome sequence of a variant of Elsinoe murrayae.</title>
        <authorList>
            <person name="Cheng Q."/>
        </authorList>
    </citation>
    <scope>NUCLEOTIDE SEQUENCE [LARGE SCALE GENOMIC DNA]</scope>
    <source>
        <strain evidence="15 16">CQ-2017a</strain>
    </source>
</reference>
<keyword evidence="7" id="KW-0479">Metal-binding</keyword>
<dbReference type="Pfam" id="PF00149">
    <property type="entry name" value="Metallophos"/>
    <property type="match status" value="1"/>
</dbReference>
<feature type="compositionally biased region" description="Polar residues" evidence="13">
    <location>
        <begin position="254"/>
        <end position="263"/>
    </location>
</feature>
<evidence type="ECO:0000256" key="12">
    <source>
        <dbReference type="ARBA" id="ARBA00023242"/>
    </source>
</evidence>
<evidence type="ECO:0000259" key="14">
    <source>
        <dbReference type="SMART" id="SM01124"/>
    </source>
</evidence>
<dbReference type="PANTHER" id="PTHR12849">
    <property type="entry name" value="RNA LARIAT DEBRANCHING ENZYME"/>
    <property type="match status" value="1"/>
</dbReference>
<gene>
    <name evidence="15" type="ORF">CAC42_1752</name>
</gene>
<name>A0A2K1QIL3_9PEZI</name>
<dbReference type="SMART" id="SM01124">
    <property type="entry name" value="DBR1"/>
    <property type="match status" value="1"/>
</dbReference>
<accession>A0A2K1QIL3</accession>
<feature type="domain" description="Lariat debranching enzyme C-terminal" evidence="14">
    <location>
        <begin position="362"/>
        <end position="507"/>
    </location>
</feature>
<evidence type="ECO:0000256" key="11">
    <source>
        <dbReference type="ARBA" id="ARBA00023211"/>
    </source>
</evidence>
<protein>
    <recommendedName>
        <fullName evidence="14">Lariat debranching enzyme C-terminal domain-containing protein</fullName>
    </recommendedName>
</protein>
<keyword evidence="6" id="KW-0507">mRNA processing</keyword>
<keyword evidence="9" id="KW-0862">Zinc</keyword>
<sequence>MATTSLSEANGLRIAVEGCGHGVLHSIYASVDAACERAGWPGVDLLIIGGDFQAVRNANDLACVSMPAKYWSMQDFHSYYSGERRAPYLTIFVGGNHEASNYLFELHYGGWVAPNIYYLGAANVVRIGPLRIAGMSGIWKGYDYRKSHFERLPYNADDVKSVYHTREVDVRKLLAIRTQVDIGISHDWPKGVEWEGDHSRLFRSKGHLEQDARDGRLGNTAARQVLERLRPRWWFSAHLHVKFAATVEHVKPSNGESSIATPTKETDIGKHTNGIDPQDGTETVPRTMAPGAAANDDEIDLELEDDEGPAEASAVLHGANGAPEPAAEEVQTENTEVSEDVRAQLPEAFTRPKTPPPASLPFPSDISNNQTKFLALDKCLPNRDFLQLLAVPIDGTSAELQRPLKLHYDKEWLAITRVFAADLVVGDVSHQVPRHKGEAHYRPLIEVEEQWVEEHVNKTDGMQVPENFHITAPVYDGQGIGKVEVPREYTNNQTRDYCKLLDIDNPFDMSEDERNSRMRQGPRPAEPRGGSNDRGGGGRGRGPRRGDRGRGGRGRGRGGRGGRW</sequence>
<feature type="region of interest" description="Disordered" evidence="13">
    <location>
        <begin position="506"/>
        <end position="564"/>
    </location>
</feature>
<evidence type="ECO:0000313" key="15">
    <source>
        <dbReference type="EMBL" id="PNS14730.1"/>
    </source>
</evidence>
<comment type="cofactor">
    <cofactor evidence="1">
        <name>Mn(2+)</name>
        <dbReference type="ChEBI" id="CHEBI:29035"/>
    </cofactor>
</comment>
<evidence type="ECO:0000256" key="2">
    <source>
        <dbReference type="ARBA" id="ARBA00001947"/>
    </source>
</evidence>
<evidence type="ECO:0000256" key="5">
    <source>
        <dbReference type="ARBA" id="ARBA00006045"/>
    </source>
</evidence>
<comment type="similarity">
    <text evidence="5">Belongs to the lariat debranching enzyme family.</text>
</comment>
<dbReference type="InterPro" id="IPR029052">
    <property type="entry name" value="Metallo-depent_PP-like"/>
</dbReference>
<proteinExistence type="inferred from homology"/>
<evidence type="ECO:0000256" key="3">
    <source>
        <dbReference type="ARBA" id="ARBA00001954"/>
    </source>
</evidence>
<dbReference type="GO" id="GO:0000398">
    <property type="term" value="P:mRNA splicing, via spliceosome"/>
    <property type="evidence" value="ECO:0007669"/>
    <property type="project" value="TreeGrafter"/>
</dbReference>
<dbReference type="CDD" id="cd00844">
    <property type="entry name" value="MPP_Dbr1_N"/>
    <property type="match status" value="1"/>
</dbReference>
<dbReference type="InParanoid" id="A0A2K1QIL3"/>
<dbReference type="AlphaFoldDB" id="A0A2K1QIL3"/>
<evidence type="ECO:0000313" key="16">
    <source>
        <dbReference type="Proteomes" id="UP000243797"/>
    </source>
</evidence>
<comment type="cofactor">
    <cofactor evidence="2">
        <name>Zn(2+)</name>
        <dbReference type="ChEBI" id="CHEBI:29105"/>
    </cofactor>
</comment>
<dbReference type="Pfam" id="PF05011">
    <property type="entry name" value="DBR1"/>
    <property type="match status" value="1"/>
</dbReference>